<reference evidence="2 3" key="1">
    <citation type="journal article" date="2024" name="Front. Microbiol.">
        <title>Transcriptomic insights into the dominance of two phototrophs throughout the water column of a tropical hypersaline-alkaline crater lake (Dziani Dzaha, Mayotte).</title>
        <authorList>
            <person name="Duperron S."/>
            <person name="Halary S."/>
            <person name="Bouly J.-P."/>
            <person name="Roussel T."/>
            <person name="Hugoni M."/>
            <person name="Bruto M."/>
            <person name="Oger P."/>
            <person name="Duval C."/>
            <person name="Woo A."/>
            <person name="Jezequiel D."/>
            <person name="Ader M."/>
            <person name="Leboulanger C."/>
            <person name="Agogue H."/>
            <person name="Grossi V."/>
            <person name="Trousselier M."/>
            <person name="Bernard C."/>
        </authorList>
    </citation>
    <scope>NUCLEOTIDE SEQUENCE [LARGE SCALE GENOMIC DNA]</scope>
    <source>
        <strain evidence="2 3">PMC 851.14</strain>
    </source>
</reference>
<gene>
    <name evidence="2" type="ORF">AAEJ74_19555</name>
</gene>
<dbReference type="Gene3D" id="3.90.1570.10">
    <property type="entry name" value="tt1808, chain A"/>
    <property type="match status" value="1"/>
</dbReference>
<dbReference type="GO" id="GO:0004519">
    <property type="term" value="F:endonuclease activity"/>
    <property type="evidence" value="ECO:0007669"/>
    <property type="project" value="UniProtKB-KW"/>
</dbReference>
<dbReference type="Proteomes" id="UP001387447">
    <property type="component" value="Unassembled WGS sequence"/>
</dbReference>
<keyword evidence="2" id="KW-0540">Nuclease</keyword>
<dbReference type="CDD" id="cd06260">
    <property type="entry name" value="DUF820-like"/>
    <property type="match status" value="1"/>
</dbReference>
<evidence type="ECO:0000313" key="2">
    <source>
        <dbReference type="EMBL" id="MEK9513801.1"/>
    </source>
</evidence>
<evidence type="ECO:0000313" key="3">
    <source>
        <dbReference type="Proteomes" id="UP001387447"/>
    </source>
</evidence>
<keyword evidence="3" id="KW-1185">Reference proteome</keyword>
<dbReference type="InterPro" id="IPR011335">
    <property type="entry name" value="Restrct_endonuc-II-like"/>
</dbReference>
<evidence type="ECO:0000259" key="1">
    <source>
        <dbReference type="Pfam" id="PF05685"/>
    </source>
</evidence>
<proteinExistence type="predicted"/>
<comment type="caution">
    <text evidence="2">The sequence shown here is derived from an EMBL/GenBank/DDBJ whole genome shotgun (WGS) entry which is preliminary data.</text>
</comment>
<dbReference type="InterPro" id="IPR012296">
    <property type="entry name" value="Nuclease_put_TT1808"/>
</dbReference>
<dbReference type="InterPro" id="IPR008538">
    <property type="entry name" value="Uma2"/>
</dbReference>
<keyword evidence="2" id="KW-0378">Hydrolase</keyword>
<accession>A0ABU9EPC8</accession>
<keyword evidence="2" id="KW-0255">Endonuclease</keyword>
<protein>
    <submittedName>
        <fullName evidence="2">Uma2 family endonuclease</fullName>
    </submittedName>
</protein>
<name>A0ABU9EPC8_LIMFS</name>
<dbReference type="Pfam" id="PF05685">
    <property type="entry name" value="Uma2"/>
    <property type="match status" value="1"/>
</dbReference>
<sequence>MNPSYSTGIPQEGWEGLTAEEKQGFLPLCPDFVVELWSPSDWLTQLQEKMQESVENVTRLGWLIDRSSPTVQIDRPQQPVDVVNSSSKFSGEGVLPRLILKCNLCYIRT</sequence>
<dbReference type="PANTHER" id="PTHR34107">
    <property type="entry name" value="SLL0198 PROTEIN-RELATED"/>
    <property type="match status" value="1"/>
</dbReference>
<organism evidence="2 3">
    <name type="scientific">Limnospira fusiformis PMC 851.14</name>
    <dbReference type="NCBI Taxonomy" id="2219512"/>
    <lineage>
        <taxon>Bacteria</taxon>
        <taxon>Bacillati</taxon>
        <taxon>Cyanobacteriota</taxon>
        <taxon>Cyanophyceae</taxon>
        <taxon>Oscillatoriophycideae</taxon>
        <taxon>Oscillatoriales</taxon>
        <taxon>Sirenicapillariaceae</taxon>
        <taxon>Limnospira</taxon>
    </lineage>
</organism>
<dbReference type="EMBL" id="JBBWYZ010000017">
    <property type="protein sequence ID" value="MEK9513801.1"/>
    <property type="molecule type" value="Genomic_DNA"/>
</dbReference>
<dbReference type="SUPFAM" id="SSF52980">
    <property type="entry name" value="Restriction endonuclease-like"/>
    <property type="match status" value="1"/>
</dbReference>
<feature type="domain" description="Putative restriction endonuclease" evidence="1">
    <location>
        <begin position="10"/>
        <end position="98"/>
    </location>
</feature>
<dbReference type="PANTHER" id="PTHR34107:SF7">
    <property type="entry name" value="SLR2092 PROTEIN"/>
    <property type="match status" value="1"/>
</dbReference>